<dbReference type="EMBL" id="MU006217">
    <property type="protein sequence ID" value="KAF2832633.1"/>
    <property type="molecule type" value="Genomic_DNA"/>
</dbReference>
<reference evidence="2" key="1">
    <citation type="journal article" date="2020" name="Stud. Mycol.">
        <title>101 Dothideomycetes genomes: a test case for predicting lifestyles and emergence of pathogens.</title>
        <authorList>
            <person name="Haridas S."/>
            <person name="Albert R."/>
            <person name="Binder M."/>
            <person name="Bloem J."/>
            <person name="Labutti K."/>
            <person name="Salamov A."/>
            <person name="Andreopoulos B."/>
            <person name="Baker S."/>
            <person name="Barry K."/>
            <person name="Bills G."/>
            <person name="Bluhm B."/>
            <person name="Cannon C."/>
            <person name="Castanera R."/>
            <person name="Culley D."/>
            <person name="Daum C."/>
            <person name="Ezra D."/>
            <person name="Gonzalez J."/>
            <person name="Henrissat B."/>
            <person name="Kuo A."/>
            <person name="Liang C."/>
            <person name="Lipzen A."/>
            <person name="Lutzoni F."/>
            <person name="Magnuson J."/>
            <person name="Mondo S."/>
            <person name="Nolan M."/>
            <person name="Ohm R."/>
            <person name="Pangilinan J."/>
            <person name="Park H.-J."/>
            <person name="Ramirez L."/>
            <person name="Alfaro M."/>
            <person name="Sun H."/>
            <person name="Tritt A."/>
            <person name="Yoshinaga Y."/>
            <person name="Zwiers L.-H."/>
            <person name="Turgeon B."/>
            <person name="Goodwin S."/>
            <person name="Spatafora J."/>
            <person name="Crous P."/>
            <person name="Grigoriev I."/>
        </authorList>
    </citation>
    <scope>NUCLEOTIDE SEQUENCE</scope>
    <source>
        <strain evidence="2">CBS 113818</strain>
    </source>
</reference>
<evidence type="ECO:0000259" key="1">
    <source>
        <dbReference type="PROSITE" id="PS50181"/>
    </source>
</evidence>
<keyword evidence="3" id="KW-1185">Reference proteome</keyword>
<evidence type="ECO:0000313" key="3">
    <source>
        <dbReference type="Proteomes" id="UP000799424"/>
    </source>
</evidence>
<name>A0A6A7AHQ7_9PLEO</name>
<sequence length="584" mass="66558">MPNISFVGVKKRKTRHSGYIFRMTRQEPSHTQLARAPQGLLSLVDELLLNIIDHIDNQQAFCSLAATCMRFQDLVEPYVWRDLLVLNGNHARRIASALDMRDARIDYVKSLAIRYKDDHKEGIEELNHFIALMGRLKHLQIESPCPNNSEWRAGVFFDGWSRIDFTNLLASAVYPRRGIPLALPMLQSLTLHAHGPEDRKFLLGRAKAMFLHPTLRKITMSCLDFETDLNLADDIVAKIQKSTPLQSLVLIECNVNVRFLDVVLSLPKALQELSIGERLHTFTGCEPTRDWRARTSAALFLTALQRQAGSLQRLVHIGGAVQYLTARETDPHGAARLRSFTSLQYLELGLESHLYYYLRQNQFPPALRTLKMLDAALSINAGNDIRAMSGVAFRSITTLVSDYMSLAAVQPDFTLQLHFSDHLIFHIASAAEQNRLLSTLFLDRPAIYKIATMLKSYNAHFLVSRDTFPSGTSYIPPYMYGEELPVDDVMYDSSDYWRFNGIDYRYTDDESLLDQMETNKLGQCEECKRRMRSVADCRILAGETACLPCARHYVPCRWKEQPGKAKIAKPVVEEEEEYEEYIAG</sequence>
<dbReference type="OrthoDB" id="2522477at2759"/>
<dbReference type="AlphaFoldDB" id="A0A6A7AHQ7"/>
<organism evidence="2 3">
    <name type="scientific">Ophiobolus disseminans</name>
    <dbReference type="NCBI Taxonomy" id="1469910"/>
    <lineage>
        <taxon>Eukaryota</taxon>
        <taxon>Fungi</taxon>
        <taxon>Dikarya</taxon>
        <taxon>Ascomycota</taxon>
        <taxon>Pezizomycotina</taxon>
        <taxon>Dothideomycetes</taxon>
        <taxon>Pleosporomycetidae</taxon>
        <taxon>Pleosporales</taxon>
        <taxon>Pleosporineae</taxon>
        <taxon>Phaeosphaeriaceae</taxon>
        <taxon>Ophiobolus</taxon>
    </lineage>
</organism>
<feature type="domain" description="F-box" evidence="1">
    <location>
        <begin position="37"/>
        <end position="83"/>
    </location>
</feature>
<dbReference type="InterPro" id="IPR001810">
    <property type="entry name" value="F-box_dom"/>
</dbReference>
<gene>
    <name evidence="2" type="ORF">CC86DRAFT_313826</name>
</gene>
<protein>
    <recommendedName>
        <fullName evidence="1">F-box domain-containing protein</fullName>
    </recommendedName>
</protein>
<dbReference type="Proteomes" id="UP000799424">
    <property type="component" value="Unassembled WGS sequence"/>
</dbReference>
<proteinExistence type="predicted"/>
<evidence type="ECO:0000313" key="2">
    <source>
        <dbReference type="EMBL" id="KAF2832633.1"/>
    </source>
</evidence>
<dbReference type="PROSITE" id="PS50181">
    <property type="entry name" value="FBOX"/>
    <property type="match status" value="1"/>
</dbReference>
<accession>A0A6A7AHQ7</accession>